<proteinExistence type="predicted"/>
<dbReference type="EMBL" id="BPLR01012346">
    <property type="protein sequence ID" value="GIY53298.1"/>
    <property type="molecule type" value="Genomic_DNA"/>
</dbReference>
<dbReference type="SUPFAM" id="SSF52047">
    <property type="entry name" value="RNI-like"/>
    <property type="match status" value="1"/>
</dbReference>
<keyword evidence="2" id="KW-1185">Reference proteome</keyword>
<gene>
    <name evidence="1" type="ORF">CEXT_670971</name>
</gene>
<organism evidence="1 2">
    <name type="scientific">Caerostris extrusa</name>
    <name type="common">Bark spider</name>
    <name type="synonym">Caerostris bankana</name>
    <dbReference type="NCBI Taxonomy" id="172846"/>
    <lineage>
        <taxon>Eukaryota</taxon>
        <taxon>Metazoa</taxon>
        <taxon>Ecdysozoa</taxon>
        <taxon>Arthropoda</taxon>
        <taxon>Chelicerata</taxon>
        <taxon>Arachnida</taxon>
        <taxon>Araneae</taxon>
        <taxon>Araneomorphae</taxon>
        <taxon>Entelegynae</taxon>
        <taxon>Araneoidea</taxon>
        <taxon>Araneidae</taxon>
        <taxon>Caerostris</taxon>
    </lineage>
</organism>
<reference evidence="1 2" key="1">
    <citation type="submission" date="2021-06" db="EMBL/GenBank/DDBJ databases">
        <title>Caerostris extrusa draft genome.</title>
        <authorList>
            <person name="Kono N."/>
            <person name="Arakawa K."/>
        </authorList>
    </citation>
    <scope>NUCLEOTIDE SEQUENCE [LARGE SCALE GENOMIC DNA]</scope>
</reference>
<dbReference type="AlphaFoldDB" id="A0AAV4U689"/>
<comment type="caution">
    <text evidence="1">The sequence shown here is derived from an EMBL/GenBank/DDBJ whole genome shotgun (WGS) entry which is preliminary data.</text>
</comment>
<protein>
    <submittedName>
        <fullName evidence="1">Uncharacterized protein</fullName>
    </submittedName>
</protein>
<sequence>MNEVTELHLRTKKHMDDECNSLLHMLSKDPSTGSPIFRHDQENNYLQICLATTDPGCDSRYKRKEIQYLKYRFPELINTAVFHCPLVEELSLQVLHKDCLQHLRRLKRLNSLVLECTFCDDLGVDECFSLLGEIRHQLKHLVINSSNINRRFPLNVVIDNCENLETLGVLELTAINLPLRTNTRFRRLKRISIEMNLNYLGEVLRYCDNLTYLLLFGHYMINESELQVNLSNTSALKLQTRYRVSIFLKKCRENGT</sequence>
<accession>A0AAV4U689</accession>
<evidence type="ECO:0000313" key="1">
    <source>
        <dbReference type="EMBL" id="GIY53298.1"/>
    </source>
</evidence>
<evidence type="ECO:0000313" key="2">
    <source>
        <dbReference type="Proteomes" id="UP001054945"/>
    </source>
</evidence>
<dbReference type="Proteomes" id="UP001054945">
    <property type="component" value="Unassembled WGS sequence"/>
</dbReference>
<name>A0AAV4U689_CAEEX</name>